<feature type="compositionally biased region" description="Acidic residues" evidence="1">
    <location>
        <begin position="456"/>
        <end position="466"/>
    </location>
</feature>
<protein>
    <submittedName>
        <fullName evidence="4">Uncharacterized protein DDB_G0290685</fullName>
    </submittedName>
</protein>
<keyword evidence="3" id="KW-1185">Reference proteome</keyword>
<feature type="compositionally biased region" description="Basic and acidic residues" evidence="1">
    <location>
        <begin position="246"/>
        <end position="255"/>
    </location>
</feature>
<feature type="compositionally biased region" description="Basic residues" evidence="1">
    <location>
        <begin position="679"/>
        <end position="689"/>
    </location>
</feature>
<dbReference type="RefSeq" id="XP_005099628.1">
    <property type="nucleotide sequence ID" value="XM_005099571.2"/>
</dbReference>
<feature type="compositionally biased region" description="Acidic residues" evidence="1">
    <location>
        <begin position="351"/>
        <end position="363"/>
    </location>
</feature>
<feature type="compositionally biased region" description="Basic and acidic residues" evidence="1">
    <location>
        <begin position="569"/>
        <end position="594"/>
    </location>
</feature>
<feature type="compositionally biased region" description="Acidic residues" evidence="1">
    <location>
        <begin position="154"/>
        <end position="164"/>
    </location>
</feature>
<feature type="compositionally biased region" description="Acidic residues" evidence="1">
    <location>
        <begin position="600"/>
        <end position="612"/>
    </location>
</feature>
<feature type="region of interest" description="Disordered" evidence="1">
    <location>
        <begin position="68"/>
        <end position="546"/>
    </location>
</feature>
<feature type="compositionally biased region" description="Basic and acidic residues" evidence="1">
    <location>
        <begin position="694"/>
        <end position="705"/>
    </location>
</feature>
<feature type="transmembrane region" description="Helical" evidence="2">
    <location>
        <begin position="26"/>
        <end position="48"/>
    </location>
</feature>
<evidence type="ECO:0000256" key="2">
    <source>
        <dbReference type="SAM" id="Phobius"/>
    </source>
</evidence>
<organism evidence="3 4">
    <name type="scientific">Aplysia californica</name>
    <name type="common">California sea hare</name>
    <dbReference type="NCBI Taxonomy" id="6500"/>
    <lineage>
        <taxon>Eukaryota</taxon>
        <taxon>Metazoa</taxon>
        <taxon>Spiralia</taxon>
        <taxon>Lophotrochozoa</taxon>
        <taxon>Mollusca</taxon>
        <taxon>Gastropoda</taxon>
        <taxon>Heterobranchia</taxon>
        <taxon>Euthyneura</taxon>
        <taxon>Tectipleura</taxon>
        <taxon>Aplysiida</taxon>
        <taxon>Aplysioidea</taxon>
        <taxon>Aplysiidae</taxon>
        <taxon>Aplysia</taxon>
    </lineage>
</organism>
<dbReference type="GeneID" id="101863345"/>
<feature type="compositionally biased region" description="Acidic residues" evidence="1">
    <location>
        <begin position="82"/>
        <end position="98"/>
    </location>
</feature>
<feature type="compositionally biased region" description="Basic residues" evidence="1">
    <location>
        <begin position="470"/>
        <end position="485"/>
    </location>
</feature>
<dbReference type="Proteomes" id="UP000694888">
    <property type="component" value="Unplaced"/>
</dbReference>
<reference evidence="4" key="1">
    <citation type="submission" date="2025-08" db="UniProtKB">
        <authorList>
            <consortium name="RefSeq"/>
        </authorList>
    </citation>
    <scope>IDENTIFICATION</scope>
</reference>
<feature type="region of interest" description="Disordered" evidence="1">
    <location>
        <begin position="567"/>
        <end position="826"/>
    </location>
</feature>
<feature type="compositionally biased region" description="Basic residues" evidence="1">
    <location>
        <begin position="706"/>
        <end position="723"/>
    </location>
</feature>
<feature type="compositionally biased region" description="Acidic residues" evidence="1">
    <location>
        <begin position="427"/>
        <end position="439"/>
    </location>
</feature>
<proteinExistence type="predicted"/>
<feature type="compositionally biased region" description="Acidic residues" evidence="1">
    <location>
        <begin position="288"/>
        <end position="298"/>
    </location>
</feature>
<keyword evidence="2" id="KW-1133">Transmembrane helix</keyword>
<feature type="compositionally biased region" description="Basic and acidic residues" evidence="1">
    <location>
        <begin position="486"/>
        <end position="516"/>
    </location>
</feature>
<feature type="compositionally biased region" description="Basic and acidic residues" evidence="1">
    <location>
        <begin position="613"/>
        <end position="630"/>
    </location>
</feature>
<feature type="compositionally biased region" description="Acidic residues" evidence="1">
    <location>
        <begin position="384"/>
        <end position="395"/>
    </location>
</feature>
<gene>
    <name evidence="4" type="primary">LOC101863345</name>
</gene>
<evidence type="ECO:0000256" key="1">
    <source>
        <dbReference type="SAM" id="MobiDB-lite"/>
    </source>
</evidence>
<keyword evidence="2" id="KW-0472">Membrane</keyword>
<feature type="compositionally biased region" description="Basic and acidic residues" evidence="1">
    <location>
        <begin position="440"/>
        <end position="449"/>
    </location>
</feature>
<feature type="compositionally biased region" description="Basic and acidic residues" evidence="1">
    <location>
        <begin position="651"/>
        <end position="678"/>
    </location>
</feature>
<feature type="compositionally biased region" description="Acidic residues" evidence="1">
    <location>
        <begin position="786"/>
        <end position="802"/>
    </location>
</feature>
<feature type="compositionally biased region" description="Acidic residues" evidence="1">
    <location>
        <begin position="224"/>
        <end position="234"/>
    </location>
</feature>
<evidence type="ECO:0000313" key="3">
    <source>
        <dbReference type="Proteomes" id="UP000694888"/>
    </source>
</evidence>
<feature type="compositionally biased region" description="Basic and acidic residues" evidence="1">
    <location>
        <begin position="70"/>
        <end position="81"/>
    </location>
</feature>
<feature type="compositionally biased region" description="Basic residues" evidence="1">
    <location>
        <begin position="403"/>
        <end position="421"/>
    </location>
</feature>
<feature type="compositionally biased region" description="Acidic residues" evidence="1">
    <location>
        <begin position="740"/>
        <end position="767"/>
    </location>
</feature>
<keyword evidence="2" id="KW-0812">Transmembrane</keyword>
<evidence type="ECO:0000313" key="4">
    <source>
        <dbReference type="RefSeq" id="XP_005099628.1"/>
    </source>
</evidence>
<accession>A0ABM0JR72</accession>
<sequence>MEEDDTETPTTTTSSQIRKLFSVKRVSFTVLGLLLFWLFMRVGATMFGHSFCITPLFQARHVVIQPQPESHQHINEKRSDNGDNDGGGEDDGGEDNGGDGDSVGRKRLKKNGFQPVSNKESSFGEELYGEPDSDGVNAQGRNKYRSVGKRSGTDDGDGDDNDDGDGGRQRRSKKNGFQPLSVKEGSFDDDLYGGSDSDRAKAQGRNIQRPFRKRSDNGNYVDDVNGDDDDDEDGDGKRRHSKRGGYRPESDKEANLEDEVYGGSDSDRANAQGRNKQRSDGKRSNNDVVDDEGDDDDNGGGRKRSKRRGFNPVLEKQNSLGDNLYRESDSDRPNVQGRNKQRSVGKRNDNDAGDDEGDDDGDDGGGRRSSSRRSSFQPVSDTEGSFEGEVYDESDSYCTNAQKRNKQRPVGRQGRKNCGKRHMFEENEKEEEEEEEAEEEKFHLSEEGSRGGCGEGTEDEGEDDEYEQKIRKRTGSRAKSKKVKQVGKDKSENKKPSKKGDQEERQVVDEVVTESKKHPRKVKVSGKREVQEDEYENNQQGKKESFKDREVEGFECLSALCGCVNYLEGDSKKDGGEEDVKKMGRKGDRKKETLSRQGGWDEEEGEESEPDWGDDKGRVRKSDSVDGERGAKKRGSGVGSHSFEDDDESEGRERWDEAEEQGERKENGRQAKGADDKRRRVVEKKRRSRGAQGKSREGEQADERRGGRKKNGRQRKRGRGEKRNKREEEEPINGMGNNDKDDDDDDDGDDNDSNSDDDRNDEDDGDDDSRGRESLRGNNPAPESSNDNDDDDVAAEPGDDGGEGGGDGKEKGEGLGKATGGRSCKDCMDRSEKCRSFLAFFYKSCVFPES</sequence>
<name>A0ABM0JR72_APLCA</name>